<name>A0A0D0THK9_CRYGA</name>
<sequence length="129" mass="13568">MYSSVIVTLLFGALLSLPVIYANSPWLGCVLTTSVTAVGSVSSRRVRVTSAQLTVPGETILMRIISGGSFLVKTATVVVKPTSLALPTTSLPAHPSPLIVWLSFKPVSSTLLPPFPTPVAMPHLVCFPP</sequence>
<accession>A0A0D0THK9</accession>
<dbReference type="EMBL" id="KN847986">
    <property type="protein sequence ID" value="KIR45957.1"/>
    <property type="molecule type" value="Genomic_DNA"/>
</dbReference>
<dbReference type="HOGENOM" id="CLU_1948737_0_0_1"/>
<reference evidence="2" key="1">
    <citation type="submission" date="2015-01" db="EMBL/GenBank/DDBJ databases">
        <title>The Genome Sequence of Cryptococcus gattii CA1280.</title>
        <authorList>
            <consortium name="The Broad Institute Genomics Platform"/>
            <person name="Cuomo C."/>
            <person name="Litvintseva A."/>
            <person name="Chen Y."/>
            <person name="Heitman J."/>
            <person name="Sun S."/>
            <person name="Springer D."/>
            <person name="Dromer F."/>
            <person name="Young S."/>
            <person name="Zeng Q."/>
            <person name="Gargeya S."/>
            <person name="Abouelleil A."/>
            <person name="Alvarado L."/>
            <person name="Chapman S.B."/>
            <person name="Gainer-Dewar J."/>
            <person name="Goldberg J."/>
            <person name="Griggs A."/>
            <person name="Gujja S."/>
            <person name="Hansen M."/>
            <person name="Howarth C."/>
            <person name="Imamovic A."/>
            <person name="Larimer J."/>
            <person name="Murphy C."/>
            <person name="Naylor J."/>
            <person name="Pearson M."/>
            <person name="Priest M."/>
            <person name="Roberts A."/>
            <person name="Saif S."/>
            <person name="Shea T."/>
            <person name="Sykes S."/>
            <person name="Wortman J."/>
            <person name="Nusbaum C."/>
            <person name="Birren B."/>
        </authorList>
    </citation>
    <scope>NUCLEOTIDE SEQUENCE [LARGE SCALE GENOMIC DNA]</scope>
    <source>
        <strain evidence="2">CA1280</strain>
    </source>
</reference>
<feature type="chain" id="PRO_5002233646" description="Secreted protein" evidence="1">
    <location>
        <begin position="23"/>
        <end position="129"/>
    </location>
</feature>
<evidence type="ECO:0008006" key="3">
    <source>
        <dbReference type="Google" id="ProtNLM"/>
    </source>
</evidence>
<evidence type="ECO:0000313" key="2">
    <source>
        <dbReference type="EMBL" id="KIR45957.1"/>
    </source>
</evidence>
<dbReference type="AlphaFoldDB" id="A0A0D0THK9"/>
<proteinExistence type="predicted"/>
<organism evidence="2">
    <name type="scientific">Cryptococcus bacillisporus CA1280</name>
    <dbReference type="NCBI Taxonomy" id="1296109"/>
    <lineage>
        <taxon>Eukaryota</taxon>
        <taxon>Fungi</taxon>
        <taxon>Dikarya</taxon>
        <taxon>Basidiomycota</taxon>
        <taxon>Agaricomycotina</taxon>
        <taxon>Tremellomycetes</taxon>
        <taxon>Tremellales</taxon>
        <taxon>Cryptococcaceae</taxon>
        <taxon>Cryptococcus</taxon>
        <taxon>Cryptococcus gattii species complex</taxon>
    </lineage>
</organism>
<protein>
    <recommendedName>
        <fullName evidence="3">Secreted protein</fullName>
    </recommendedName>
</protein>
<keyword evidence="1" id="KW-0732">Signal</keyword>
<gene>
    <name evidence="2" type="ORF">I312_04927</name>
</gene>
<feature type="signal peptide" evidence="1">
    <location>
        <begin position="1"/>
        <end position="22"/>
    </location>
</feature>
<evidence type="ECO:0000256" key="1">
    <source>
        <dbReference type="SAM" id="SignalP"/>
    </source>
</evidence>